<evidence type="ECO:0000313" key="2">
    <source>
        <dbReference type="Proteomes" id="UP000238949"/>
    </source>
</evidence>
<accession>A0A2S9VBQ8</accession>
<comment type="caution">
    <text evidence="1">The sequence shown here is derived from an EMBL/GenBank/DDBJ whole genome shotgun (WGS) entry which is preliminary data.</text>
</comment>
<dbReference type="EMBL" id="PVNP01000081">
    <property type="protein sequence ID" value="PRO73898.1"/>
    <property type="molecule type" value="Genomic_DNA"/>
</dbReference>
<protein>
    <submittedName>
        <fullName evidence="1">Uncharacterized protein</fullName>
    </submittedName>
</protein>
<gene>
    <name evidence="1" type="ORF">C6Y40_09030</name>
</gene>
<proteinExistence type="predicted"/>
<organism evidence="1 2">
    <name type="scientific">Alteromonas alba</name>
    <dbReference type="NCBI Taxonomy" id="2079529"/>
    <lineage>
        <taxon>Bacteria</taxon>
        <taxon>Pseudomonadati</taxon>
        <taxon>Pseudomonadota</taxon>
        <taxon>Gammaproteobacteria</taxon>
        <taxon>Alteromonadales</taxon>
        <taxon>Alteromonadaceae</taxon>
        <taxon>Alteromonas/Salinimonas group</taxon>
        <taxon>Alteromonas</taxon>
    </lineage>
</organism>
<keyword evidence="2" id="KW-1185">Reference proteome</keyword>
<dbReference type="AlphaFoldDB" id="A0A2S9VBQ8"/>
<reference evidence="2" key="1">
    <citation type="journal article" date="2020" name="Int. J. Syst. Evol. Microbiol.">
        <title>Alteromonas alba sp. nov., a marine bacterium isolated from the seawater of the West Pacific Ocean.</title>
        <authorList>
            <person name="Sun C."/>
            <person name="Wu Y.-H."/>
            <person name="Xamxidin M."/>
            <person name="Cheng H."/>
            <person name="Xu X.-W."/>
        </authorList>
    </citation>
    <scope>NUCLEOTIDE SEQUENCE [LARGE SCALE GENOMIC DNA]</scope>
    <source>
        <strain evidence="2">190</strain>
    </source>
</reference>
<dbReference type="RefSeq" id="WP_105934312.1">
    <property type="nucleotide sequence ID" value="NZ_PVNP01000081.1"/>
</dbReference>
<evidence type="ECO:0000313" key="1">
    <source>
        <dbReference type="EMBL" id="PRO73898.1"/>
    </source>
</evidence>
<dbReference type="Proteomes" id="UP000238949">
    <property type="component" value="Unassembled WGS sequence"/>
</dbReference>
<name>A0A2S9VBQ8_9ALTE</name>
<sequence length="77" mass="8632">MSKPEKKVSKKTSIDLDEDTLRLLAELQKGFGVSTNAAVYKKALKLAYYMVNAADKDHGVVVENARNHQKERLILNS</sequence>